<dbReference type="HOGENOM" id="CLU_179376_1_1_0"/>
<dbReference type="Proteomes" id="UP000027982">
    <property type="component" value="Chromosome"/>
</dbReference>
<proteinExistence type="predicted"/>
<feature type="region of interest" description="Disordered" evidence="1">
    <location>
        <begin position="45"/>
        <end position="67"/>
    </location>
</feature>
<dbReference type="EMBL" id="CP007139">
    <property type="protein sequence ID" value="AIE84967.1"/>
    <property type="molecule type" value="Genomic_DNA"/>
</dbReference>
<evidence type="ECO:0000256" key="1">
    <source>
        <dbReference type="SAM" id="MobiDB-lite"/>
    </source>
</evidence>
<accession>A0A068NNI7</accession>
<organism evidence="2 3">
    <name type="scientific">Fimbriimonas ginsengisoli Gsoil 348</name>
    <dbReference type="NCBI Taxonomy" id="661478"/>
    <lineage>
        <taxon>Bacteria</taxon>
        <taxon>Bacillati</taxon>
        <taxon>Armatimonadota</taxon>
        <taxon>Fimbriimonadia</taxon>
        <taxon>Fimbriimonadales</taxon>
        <taxon>Fimbriimonadaceae</taxon>
        <taxon>Fimbriimonas</taxon>
    </lineage>
</organism>
<dbReference type="OrthoDB" id="129867at2"/>
<feature type="compositionally biased region" description="Basic and acidic residues" evidence="1">
    <location>
        <begin position="53"/>
        <end position="67"/>
    </location>
</feature>
<reference evidence="2 3" key="1">
    <citation type="journal article" date="2014" name="PLoS ONE">
        <title>The first complete genome sequence of the class fimbriimonadia in the phylum armatimonadetes.</title>
        <authorList>
            <person name="Hu Z.Y."/>
            <person name="Wang Y.Z."/>
            <person name="Im W.T."/>
            <person name="Wang S.Y."/>
            <person name="Zhao G.P."/>
            <person name="Zheng H.J."/>
            <person name="Quan Z.X."/>
        </authorList>
    </citation>
    <scope>NUCLEOTIDE SEQUENCE [LARGE SCALE GENOMIC DNA]</scope>
    <source>
        <strain evidence="2">Gsoil 348</strain>
    </source>
</reference>
<dbReference type="RefSeq" id="WP_084178901.1">
    <property type="nucleotide sequence ID" value="NZ_CP007139.1"/>
</dbReference>
<dbReference type="Pfam" id="PF09957">
    <property type="entry name" value="VapB_antitoxin"/>
    <property type="match status" value="1"/>
</dbReference>
<gene>
    <name evidence="2" type="ORF">OP10G_1599</name>
</gene>
<dbReference type="InterPro" id="IPR019239">
    <property type="entry name" value="VapB_antitoxin"/>
</dbReference>
<sequence length="67" mass="7509">MKKTLNIDPILLSEARRASRAASDTEAVRLGLEALVRHEAYQRLRSLRGSEPQAKDVPRRREAPAGE</sequence>
<name>A0A068NNI7_FIMGI</name>
<evidence type="ECO:0008006" key="4">
    <source>
        <dbReference type="Google" id="ProtNLM"/>
    </source>
</evidence>
<protein>
    <recommendedName>
        <fullName evidence="4">DUF2191 domain-containing protein</fullName>
    </recommendedName>
</protein>
<dbReference type="KEGG" id="fgi:OP10G_1599"/>
<evidence type="ECO:0000313" key="2">
    <source>
        <dbReference type="EMBL" id="AIE84967.1"/>
    </source>
</evidence>
<evidence type="ECO:0000313" key="3">
    <source>
        <dbReference type="Proteomes" id="UP000027982"/>
    </source>
</evidence>
<keyword evidence="3" id="KW-1185">Reference proteome</keyword>
<dbReference type="AlphaFoldDB" id="A0A068NNI7"/>
<dbReference type="STRING" id="661478.OP10G_1599"/>